<dbReference type="Proteomes" id="UP000789405">
    <property type="component" value="Unassembled WGS sequence"/>
</dbReference>
<reference evidence="1" key="1">
    <citation type="submission" date="2021-06" db="EMBL/GenBank/DDBJ databases">
        <authorList>
            <person name="Kallberg Y."/>
            <person name="Tangrot J."/>
            <person name="Rosling A."/>
        </authorList>
    </citation>
    <scope>NUCLEOTIDE SEQUENCE</scope>
    <source>
        <strain evidence="1">MA453B</strain>
    </source>
</reference>
<evidence type="ECO:0000313" key="1">
    <source>
        <dbReference type="EMBL" id="CAG8736434.1"/>
    </source>
</evidence>
<sequence>NESCVSFCFGNDELKLFGRNGTCSILNDHKFIAEEIEIFRINNTLKEGPTVLNAKQFGLTYLLSNWPFTYNP</sequence>
<dbReference type="EMBL" id="CAJVPY010012787">
    <property type="protein sequence ID" value="CAG8736434.1"/>
    <property type="molecule type" value="Genomic_DNA"/>
</dbReference>
<organism evidence="1 2">
    <name type="scientific">Dentiscutata erythropus</name>
    <dbReference type="NCBI Taxonomy" id="1348616"/>
    <lineage>
        <taxon>Eukaryota</taxon>
        <taxon>Fungi</taxon>
        <taxon>Fungi incertae sedis</taxon>
        <taxon>Mucoromycota</taxon>
        <taxon>Glomeromycotina</taxon>
        <taxon>Glomeromycetes</taxon>
        <taxon>Diversisporales</taxon>
        <taxon>Gigasporaceae</taxon>
        <taxon>Dentiscutata</taxon>
    </lineage>
</organism>
<protein>
    <submittedName>
        <fullName evidence="1">1833_t:CDS:1</fullName>
    </submittedName>
</protein>
<keyword evidence="2" id="KW-1185">Reference proteome</keyword>
<proteinExistence type="predicted"/>
<gene>
    <name evidence="1" type="ORF">DERYTH_LOCUS15602</name>
</gene>
<evidence type="ECO:0000313" key="2">
    <source>
        <dbReference type="Proteomes" id="UP000789405"/>
    </source>
</evidence>
<name>A0A9N9IIP0_9GLOM</name>
<accession>A0A9N9IIP0</accession>
<dbReference type="AlphaFoldDB" id="A0A9N9IIP0"/>
<comment type="caution">
    <text evidence="1">The sequence shown here is derived from an EMBL/GenBank/DDBJ whole genome shotgun (WGS) entry which is preliminary data.</text>
</comment>
<feature type="non-terminal residue" evidence="1">
    <location>
        <position position="72"/>
    </location>
</feature>